<evidence type="ECO:0000256" key="8">
    <source>
        <dbReference type="ARBA" id="ARBA00012509"/>
    </source>
</evidence>
<protein>
    <recommendedName>
        <fullName evidence="32">Gephyrin</fullName>
        <ecNumber evidence="9">2.10.1.1</ecNumber>
        <ecNumber evidence="8">2.7.7.75</ecNumber>
    </recommendedName>
</protein>
<dbReference type="PROSITE" id="PS01078">
    <property type="entry name" value="MOCF_BIOSYNTHESIS_1"/>
    <property type="match status" value="1"/>
</dbReference>
<keyword evidence="23" id="KW-0511">Multifunctional enzyme</keyword>
<organism evidence="36 37">
    <name type="scientific">Lates calcarifer</name>
    <name type="common">Barramundi</name>
    <name type="synonym">Holocentrus calcarifer</name>
    <dbReference type="NCBI Taxonomy" id="8187"/>
    <lineage>
        <taxon>Eukaryota</taxon>
        <taxon>Metazoa</taxon>
        <taxon>Chordata</taxon>
        <taxon>Craniata</taxon>
        <taxon>Vertebrata</taxon>
        <taxon>Euteleostomi</taxon>
        <taxon>Actinopterygii</taxon>
        <taxon>Neopterygii</taxon>
        <taxon>Teleostei</taxon>
        <taxon>Neoteleostei</taxon>
        <taxon>Acanthomorphata</taxon>
        <taxon>Carangaria</taxon>
        <taxon>Carangaria incertae sedis</taxon>
        <taxon>Centropomidae</taxon>
        <taxon>Lates</taxon>
    </lineage>
</organism>
<dbReference type="FunFam" id="3.90.105.10:FF:000004">
    <property type="entry name" value="Molybdopterin molybdenumtransferase"/>
    <property type="match status" value="1"/>
</dbReference>
<dbReference type="FunFam" id="2.40.340.10:FF:000001">
    <property type="entry name" value="Molybdopterin molybdenumtransferase"/>
    <property type="match status" value="1"/>
</dbReference>
<dbReference type="UniPathway" id="UPA00344"/>
<dbReference type="InterPro" id="IPR038987">
    <property type="entry name" value="MoeA-like"/>
</dbReference>
<dbReference type="GO" id="GO:0061598">
    <property type="term" value="F:molybdopterin adenylyltransferase activity"/>
    <property type="evidence" value="ECO:0007669"/>
    <property type="project" value="UniProtKB-UniRule"/>
</dbReference>
<dbReference type="Pfam" id="PF03453">
    <property type="entry name" value="MoeA_N"/>
    <property type="match status" value="1"/>
</dbReference>
<keyword evidence="18" id="KW-0770">Synapse</keyword>
<dbReference type="EC" id="2.10.1.1" evidence="9"/>
<evidence type="ECO:0000256" key="26">
    <source>
        <dbReference type="ARBA" id="ARBA00034105"/>
    </source>
</evidence>
<gene>
    <name evidence="36" type="primary">GPHN</name>
    <name evidence="36" type="synonym">gphnb</name>
</gene>
<proteinExistence type="inferred from homology"/>
<dbReference type="Gene3D" id="3.90.105.10">
    <property type="entry name" value="Molybdopterin biosynthesis moea protein, domain 2"/>
    <property type="match status" value="1"/>
</dbReference>
<dbReference type="NCBIfam" id="TIGR00177">
    <property type="entry name" value="molyb_syn"/>
    <property type="match status" value="2"/>
</dbReference>
<keyword evidence="10" id="KW-1003">Cell membrane</keyword>
<dbReference type="CDD" id="cd00887">
    <property type="entry name" value="MoeA"/>
    <property type="match status" value="1"/>
</dbReference>
<dbReference type="PANTHER" id="PTHR10192:SF32">
    <property type="entry name" value="GEPHYRIN B ISOFORM X1"/>
    <property type="match status" value="1"/>
</dbReference>
<evidence type="ECO:0000256" key="15">
    <source>
        <dbReference type="ARBA" id="ARBA00022741"/>
    </source>
</evidence>
<evidence type="ECO:0000256" key="4">
    <source>
        <dbReference type="ARBA" id="ARBA00004514"/>
    </source>
</evidence>
<name>A0A4W6EK32_LATCA</name>
<comment type="catalytic activity">
    <reaction evidence="28">
        <text>molybdopterin + ATP + H(+) = adenylyl-molybdopterin + diphosphate</text>
        <dbReference type="Rhea" id="RHEA:31331"/>
        <dbReference type="ChEBI" id="CHEBI:15378"/>
        <dbReference type="ChEBI" id="CHEBI:30616"/>
        <dbReference type="ChEBI" id="CHEBI:33019"/>
        <dbReference type="ChEBI" id="CHEBI:58698"/>
        <dbReference type="ChEBI" id="CHEBI:62727"/>
        <dbReference type="EC" id="2.7.7.75"/>
    </reaction>
    <physiologicalReaction direction="left-to-right" evidence="28">
        <dbReference type="Rhea" id="RHEA:31332"/>
    </physiologicalReaction>
</comment>
<sequence length="744" mass="80668">MASDGMILTNHDHQIRVGVLTVSDSCFRNLAEDRSGVNLKDLVHDPSLLGGMIAAYKIVPDEIDEIKETLVDWCDEKELNLILTTGGTGFAPRDVTPEATKEVIEREAPGMSLAMLMGSLNVTPLGMLSRPVCGIRGKTLIINLPGSKKGSQECFQFILPALPHAIDLLRDAVVKVKEAADELEDLPSPPPPLSPPPNSSPRRQTEDKGVQCEEEDEEKKDSGVASTEDSSSSHITAASIAAKVSFVFHLHHLNSIISRGVQVLPRDTASLSTTPSESPRAQATSRLSTASCPTPKVQSRCSSKENILRSSHSAVDITKVARRHRMSPFPLTSMDKAFITVLEMTAVLGTEIINYRDGMGRVLAQDVYAKDNLPPFPASVKDGYAVRAADGPGDRFIIGESQAGEQPTHTVMPGQVMRVTTGAPIPCGADAVVQVEDTELLRESEDGTEELEVRILVQARPGQDIRPIGHDIKRGECVLAKGTHMGPSEIGLLATVGVTEVEVQKFPVVAVMSTGNELLNPEDDLHPGKIRDSNRSTLLATIQEHGYPTINLGIVGDNPDDLLNALNEGISRADVIITSGGVSMGEKDYLKQVLDIDLHAQIHFGRVFMKPGLPTTFATLDIDGARKLIFALPGNPVSAVVTCNLFVIPALRKMQGILDPRPTIIKARLSCDVKLDPRPEYHRCILTWHHQEPLPWAQSTGNQVSSRLMSMRSANGLLMLPPKTEQYVELHKGEVVDVMVIGRL</sequence>
<dbReference type="GO" id="GO:0005829">
    <property type="term" value="C:cytosol"/>
    <property type="evidence" value="ECO:0007669"/>
    <property type="project" value="UniProtKB-SubCell"/>
</dbReference>
<dbReference type="FunFam" id="3.40.980.10:FF:000002">
    <property type="entry name" value="Molybdopterin molybdenumtransferase"/>
    <property type="match status" value="1"/>
</dbReference>
<evidence type="ECO:0000256" key="2">
    <source>
        <dbReference type="ARBA" id="ARBA00004245"/>
    </source>
</evidence>
<dbReference type="SUPFAM" id="SSF63882">
    <property type="entry name" value="MoeA N-terminal region -like"/>
    <property type="match status" value="1"/>
</dbReference>
<dbReference type="Pfam" id="PF03454">
    <property type="entry name" value="MoeA_C"/>
    <property type="match status" value="1"/>
</dbReference>
<evidence type="ECO:0000256" key="10">
    <source>
        <dbReference type="ARBA" id="ARBA00022475"/>
    </source>
</evidence>
<feature type="region of interest" description="Disordered" evidence="34">
    <location>
        <begin position="268"/>
        <end position="298"/>
    </location>
</feature>
<dbReference type="Gene3D" id="2.170.190.11">
    <property type="entry name" value="Molybdopterin biosynthesis moea protein, domain 3"/>
    <property type="match status" value="1"/>
</dbReference>
<keyword evidence="15" id="KW-0547">Nucleotide-binding</keyword>
<evidence type="ECO:0000313" key="36">
    <source>
        <dbReference type="Ensembl" id="ENSLCAP00010038552.1"/>
    </source>
</evidence>
<evidence type="ECO:0000256" key="31">
    <source>
        <dbReference type="ARBA" id="ARBA00060421"/>
    </source>
</evidence>
<keyword evidence="19" id="KW-0472">Membrane</keyword>
<dbReference type="FunFam" id="3.40.980.10:FF:000001">
    <property type="entry name" value="Molybdopterin molybdenumtransferase"/>
    <property type="match status" value="1"/>
</dbReference>
<evidence type="ECO:0000256" key="33">
    <source>
        <dbReference type="RuleBase" id="RU365090"/>
    </source>
</evidence>
<dbReference type="GO" id="GO:0006777">
    <property type="term" value="P:Mo-molybdopterin cofactor biosynthetic process"/>
    <property type="evidence" value="ECO:0007669"/>
    <property type="project" value="UniProtKB-UniRule"/>
</dbReference>
<comment type="cofactor">
    <cofactor evidence="1 33">
        <name>Mg(2+)</name>
        <dbReference type="ChEBI" id="CHEBI:18420"/>
    </cofactor>
</comment>
<comment type="function">
    <text evidence="33">Catalyzes two steps in the biosynthesis of the molybdenum cofactor. In the first step, molybdopterin is adenylated. Subsequently, molybdate is inserted into adenylated molybdopterin and AMP is released.</text>
</comment>
<accession>A0A4W6EK32</accession>
<keyword evidence="21" id="KW-0206">Cytoskeleton</keyword>
<feature type="domain" description="MoaB/Mog" evidence="35">
    <location>
        <begin position="18"/>
        <end position="165"/>
    </location>
</feature>
<evidence type="ECO:0000256" key="6">
    <source>
        <dbReference type="ARBA" id="ARBA00007589"/>
    </source>
</evidence>
<dbReference type="AlphaFoldDB" id="A0A4W6EK32"/>
<dbReference type="InterPro" id="IPR036425">
    <property type="entry name" value="MoaB/Mog-like_dom_sf"/>
</dbReference>
<evidence type="ECO:0000259" key="35">
    <source>
        <dbReference type="SMART" id="SM00852"/>
    </source>
</evidence>
<evidence type="ECO:0000256" key="12">
    <source>
        <dbReference type="ARBA" id="ARBA00022505"/>
    </source>
</evidence>
<dbReference type="PANTHER" id="PTHR10192">
    <property type="entry name" value="MOLYBDOPTERIN BIOSYNTHESIS PROTEIN"/>
    <property type="match status" value="1"/>
</dbReference>
<keyword evidence="22" id="KW-0628">Postsynaptic cell membrane</keyword>
<evidence type="ECO:0000256" key="16">
    <source>
        <dbReference type="ARBA" id="ARBA00022840"/>
    </source>
</evidence>
<dbReference type="InterPro" id="IPR008284">
    <property type="entry name" value="MoCF_biosynth_CS"/>
</dbReference>
<dbReference type="Gene3D" id="3.40.980.10">
    <property type="entry name" value="MoaB/Mog-like domain"/>
    <property type="match status" value="2"/>
</dbReference>
<dbReference type="GO" id="GO:0097112">
    <property type="term" value="P:gamma-aminobutyric acid receptor clustering"/>
    <property type="evidence" value="ECO:0007669"/>
    <property type="project" value="TreeGrafter"/>
</dbReference>
<feature type="domain" description="MoaB/Mog" evidence="35">
    <location>
        <begin position="510"/>
        <end position="653"/>
    </location>
</feature>
<comment type="function">
    <text evidence="29">Also has a catalytic activity and catalyzes two steps in the biosynthesis of the molybdenum cofactor. In the first step, molybdopterin is adenylated. Subsequently, molybdate is inserted into adenylated molybdopterin and AMP is released.</text>
</comment>
<dbReference type="Pfam" id="PF00994">
    <property type="entry name" value="MoCF_biosynth"/>
    <property type="match status" value="2"/>
</dbReference>
<reference evidence="36" key="3">
    <citation type="submission" date="2025-09" db="UniProtKB">
        <authorList>
            <consortium name="Ensembl"/>
        </authorList>
    </citation>
    <scope>IDENTIFICATION</scope>
</reference>
<evidence type="ECO:0000256" key="19">
    <source>
        <dbReference type="ARBA" id="ARBA00023136"/>
    </source>
</evidence>
<keyword evidence="24" id="KW-0966">Cell projection</keyword>
<evidence type="ECO:0000256" key="32">
    <source>
        <dbReference type="ARBA" id="ARBA00073890"/>
    </source>
</evidence>
<evidence type="ECO:0000256" key="18">
    <source>
        <dbReference type="ARBA" id="ARBA00023018"/>
    </source>
</evidence>
<dbReference type="InterPro" id="IPR036688">
    <property type="entry name" value="MoeA_C_domain_IV_sf"/>
</dbReference>
<dbReference type="GO" id="GO:0099634">
    <property type="term" value="C:postsynaptic specialization membrane"/>
    <property type="evidence" value="ECO:0007669"/>
    <property type="project" value="GOC"/>
</dbReference>
<feature type="compositionally biased region" description="Polar residues" evidence="34">
    <location>
        <begin position="269"/>
        <end position="298"/>
    </location>
</feature>
<keyword evidence="13 33" id="KW-0808">Transferase</keyword>
<comment type="catalytic activity">
    <reaction evidence="27">
        <text>adenylyl-molybdopterin + molybdate = Mo-molybdopterin + AMP + H(+)</text>
        <dbReference type="Rhea" id="RHEA:35047"/>
        <dbReference type="ChEBI" id="CHEBI:15378"/>
        <dbReference type="ChEBI" id="CHEBI:36264"/>
        <dbReference type="ChEBI" id="CHEBI:62727"/>
        <dbReference type="ChEBI" id="CHEBI:71302"/>
        <dbReference type="ChEBI" id="CHEBI:456215"/>
        <dbReference type="EC" id="2.10.1.1"/>
    </reaction>
    <physiologicalReaction direction="left-to-right" evidence="27">
        <dbReference type="Rhea" id="RHEA:35048"/>
    </physiologicalReaction>
</comment>
<evidence type="ECO:0000256" key="25">
    <source>
        <dbReference type="ARBA" id="ARBA00023288"/>
    </source>
</evidence>
<dbReference type="GO" id="GO:0005856">
    <property type="term" value="C:cytoskeleton"/>
    <property type="evidence" value="ECO:0007669"/>
    <property type="project" value="UniProtKB-SubCell"/>
</dbReference>
<keyword evidence="16" id="KW-0067">ATP-binding</keyword>
<dbReference type="GO" id="GO:0007529">
    <property type="term" value="P:establishment of synaptic specificity at neuromuscular junction"/>
    <property type="evidence" value="ECO:0007669"/>
    <property type="project" value="TreeGrafter"/>
</dbReference>
<dbReference type="InterPro" id="IPR036135">
    <property type="entry name" value="MoeA_linker/N_sf"/>
</dbReference>
<comment type="pathway">
    <text evidence="5 33">Cofactor biosynthesis; molybdopterin biosynthesis.</text>
</comment>
<keyword evidence="14 33" id="KW-0479">Metal-binding</keyword>
<dbReference type="GO" id="GO:0061599">
    <property type="term" value="F:molybdopterin molybdotransferase activity"/>
    <property type="evidence" value="ECO:0007669"/>
    <property type="project" value="UniProtKB-UniRule"/>
</dbReference>
<keyword evidence="17 33" id="KW-0460">Magnesium</keyword>
<keyword evidence="12 33" id="KW-0500">Molybdenum</keyword>
<reference evidence="36" key="2">
    <citation type="submission" date="2025-08" db="UniProtKB">
        <authorList>
            <consortium name="Ensembl"/>
        </authorList>
    </citation>
    <scope>IDENTIFICATION</scope>
</reference>
<feature type="region of interest" description="Disordered" evidence="34">
    <location>
        <begin position="180"/>
        <end position="232"/>
    </location>
</feature>
<dbReference type="SMART" id="SM00852">
    <property type="entry name" value="MoCF_biosynth"/>
    <property type="match status" value="2"/>
</dbReference>
<evidence type="ECO:0000256" key="13">
    <source>
        <dbReference type="ARBA" id="ARBA00022679"/>
    </source>
</evidence>
<keyword evidence="11" id="KW-0963">Cytoplasm</keyword>
<dbReference type="InterPro" id="IPR001453">
    <property type="entry name" value="MoaB/Mog_dom"/>
</dbReference>
<dbReference type="SUPFAM" id="SSF53218">
    <property type="entry name" value="Molybdenum cofactor biosynthesis proteins"/>
    <property type="match status" value="2"/>
</dbReference>
<dbReference type="GO" id="GO:0014069">
    <property type="term" value="C:postsynaptic density"/>
    <property type="evidence" value="ECO:0007669"/>
    <property type="project" value="UniProtKB-SubCell"/>
</dbReference>
<comment type="similarity">
    <text evidence="6">In the N-terminal section; belongs to the MoaB/Mog family.</text>
</comment>
<keyword evidence="37" id="KW-1185">Reference proteome</keyword>
<dbReference type="CDD" id="cd00886">
    <property type="entry name" value="MogA_MoaB"/>
    <property type="match status" value="1"/>
</dbReference>
<comment type="similarity">
    <text evidence="33">Belongs to the MoeA family.</text>
</comment>
<evidence type="ECO:0000256" key="29">
    <source>
        <dbReference type="ARBA" id="ARBA00055539"/>
    </source>
</evidence>
<keyword evidence="25" id="KW-0449">Lipoprotein</keyword>
<dbReference type="Proteomes" id="UP000314980">
    <property type="component" value="Unassembled WGS sequence"/>
</dbReference>
<dbReference type="GeneTree" id="ENSGT00390000016577"/>
<evidence type="ECO:0000256" key="27">
    <source>
        <dbReference type="ARBA" id="ARBA00050229"/>
    </source>
</evidence>
<dbReference type="InterPro" id="IPR005110">
    <property type="entry name" value="MoeA_linker/N"/>
</dbReference>
<dbReference type="FunFam" id="2.170.190.11:FF:000001">
    <property type="entry name" value="Molybdopterin molybdenumtransferase"/>
    <property type="match status" value="1"/>
</dbReference>
<dbReference type="GO" id="GO:0098970">
    <property type="term" value="P:postsynaptic neurotransmitter receptor diffusion trapping"/>
    <property type="evidence" value="ECO:0007669"/>
    <property type="project" value="TreeGrafter"/>
</dbReference>
<dbReference type="GO" id="GO:0072579">
    <property type="term" value="P:glycine receptor clustering"/>
    <property type="evidence" value="ECO:0007669"/>
    <property type="project" value="TreeGrafter"/>
</dbReference>
<keyword evidence="20 33" id="KW-0501">Molybdenum cofactor biosynthesis</keyword>
<dbReference type="PROSITE" id="PS01079">
    <property type="entry name" value="MOCF_BIOSYNTHESIS_2"/>
    <property type="match status" value="1"/>
</dbReference>
<evidence type="ECO:0000256" key="22">
    <source>
        <dbReference type="ARBA" id="ARBA00023257"/>
    </source>
</evidence>
<dbReference type="GO" id="GO:0005524">
    <property type="term" value="F:ATP binding"/>
    <property type="evidence" value="ECO:0007669"/>
    <property type="project" value="UniProtKB-UniRule"/>
</dbReference>
<dbReference type="NCBIfam" id="NF045515">
    <property type="entry name" value="Glp_gephyrin"/>
    <property type="match status" value="1"/>
</dbReference>
<evidence type="ECO:0000256" key="24">
    <source>
        <dbReference type="ARBA" id="ARBA00023273"/>
    </source>
</evidence>
<comment type="similarity">
    <text evidence="7">In the C-terminal section; belongs to the MoeA family.</text>
</comment>
<dbReference type="GO" id="GO:0046872">
    <property type="term" value="F:metal ion binding"/>
    <property type="evidence" value="ECO:0007669"/>
    <property type="project" value="UniProtKB-UniRule"/>
</dbReference>
<dbReference type="Gene3D" id="2.40.340.10">
    <property type="entry name" value="MoeA, C-terminal, domain IV"/>
    <property type="match status" value="1"/>
</dbReference>
<comment type="subcellular location">
    <subcellularLocation>
        <location evidence="3">Cell projection</location>
        <location evidence="3">Dendrite</location>
    </subcellularLocation>
    <subcellularLocation>
        <location evidence="2">Cytoplasm</location>
        <location evidence="2">Cytoskeleton</location>
    </subcellularLocation>
    <subcellularLocation>
        <location evidence="4">Cytoplasm</location>
        <location evidence="4">Cytosol</location>
    </subcellularLocation>
    <subcellularLocation>
        <location evidence="31">Postsynaptic cell membrane</location>
        <topology evidence="31">Lipid-anchor</topology>
        <orientation evidence="31">Cytoplasmic side</orientation>
    </subcellularLocation>
    <subcellularLocation>
        <location evidence="26">Postsynaptic density</location>
    </subcellularLocation>
</comment>
<comment type="function">
    <text evidence="30">Microtubule-associated protein involved in membrane protein-cytoskeleton interactions. It is thought to anchor the inhibitory glycine receptor (GLYR) to subsynaptic microtubules. Acts as a major instructive molecule at inhibitory synapses, where it also clusters GABA type A receptors.</text>
</comment>
<evidence type="ECO:0000256" key="28">
    <source>
        <dbReference type="ARBA" id="ARBA00051501"/>
    </source>
</evidence>
<evidence type="ECO:0000313" key="37">
    <source>
        <dbReference type="Proteomes" id="UP000314980"/>
    </source>
</evidence>
<evidence type="ECO:0000256" key="17">
    <source>
        <dbReference type="ARBA" id="ARBA00022842"/>
    </source>
</evidence>
<evidence type="ECO:0000256" key="3">
    <source>
        <dbReference type="ARBA" id="ARBA00004279"/>
    </source>
</evidence>
<reference evidence="37" key="1">
    <citation type="submission" date="2015-09" db="EMBL/GenBank/DDBJ databases">
        <authorList>
            <person name="Sai Rama Sridatta P."/>
        </authorList>
    </citation>
    <scope>NUCLEOTIDE SEQUENCE [LARGE SCALE GENOMIC DNA]</scope>
</reference>
<evidence type="ECO:0000256" key="30">
    <source>
        <dbReference type="ARBA" id="ARBA00059974"/>
    </source>
</evidence>
<dbReference type="GO" id="GO:0030425">
    <property type="term" value="C:dendrite"/>
    <property type="evidence" value="ECO:0007669"/>
    <property type="project" value="UniProtKB-SubCell"/>
</dbReference>
<evidence type="ECO:0000256" key="14">
    <source>
        <dbReference type="ARBA" id="ARBA00022723"/>
    </source>
</evidence>
<evidence type="ECO:0000256" key="23">
    <source>
        <dbReference type="ARBA" id="ARBA00023268"/>
    </source>
</evidence>
<dbReference type="SUPFAM" id="SSF63867">
    <property type="entry name" value="MoeA C-terminal domain-like"/>
    <property type="match status" value="1"/>
</dbReference>
<dbReference type="EC" id="2.7.7.75" evidence="8"/>
<evidence type="ECO:0000256" key="34">
    <source>
        <dbReference type="SAM" id="MobiDB-lite"/>
    </source>
</evidence>
<dbReference type="Ensembl" id="ENSLCAT00010039469.1">
    <property type="protein sequence ID" value="ENSLCAP00010038552.1"/>
    <property type="gene ID" value="ENSLCAG00010017912.1"/>
</dbReference>
<dbReference type="InterPro" id="IPR005111">
    <property type="entry name" value="MoeA_C_domain_IV"/>
</dbReference>
<evidence type="ECO:0000256" key="21">
    <source>
        <dbReference type="ARBA" id="ARBA00023212"/>
    </source>
</evidence>
<evidence type="ECO:0000256" key="5">
    <source>
        <dbReference type="ARBA" id="ARBA00005046"/>
    </source>
</evidence>
<evidence type="ECO:0000256" key="11">
    <source>
        <dbReference type="ARBA" id="ARBA00022490"/>
    </source>
</evidence>
<evidence type="ECO:0000256" key="20">
    <source>
        <dbReference type="ARBA" id="ARBA00023150"/>
    </source>
</evidence>
<evidence type="ECO:0000256" key="9">
    <source>
        <dbReference type="ARBA" id="ARBA00013269"/>
    </source>
</evidence>
<evidence type="ECO:0000256" key="7">
    <source>
        <dbReference type="ARBA" id="ARBA00008339"/>
    </source>
</evidence>
<evidence type="ECO:0000256" key="1">
    <source>
        <dbReference type="ARBA" id="ARBA00001946"/>
    </source>
</evidence>
<feature type="compositionally biased region" description="Pro residues" evidence="34">
    <location>
        <begin position="187"/>
        <end position="199"/>
    </location>
</feature>